<comment type="catalytic activity">
    <reaction evidence="7">
        <text>L-seryl-[protein] + ATP = O-phospho-L-seryl-[protein] + ADP + H(+)</text>
        <dbReference type="Rhea" id="RHEA:17989"/>
        <dbReference type="Rhea" id="RHEA-COMP:9863"/>
        <dbReference type="Rhea" id="RHEA-COMP:11604"/>
        <dbReference type="ChEBI" id="CHEBI:15378"/>
        <dbReference type="ChEBI" id="CHEBI:29999"/>
        <dbReference type="ChEBI" id="CHEBI:30616"/>
        <dbReference type="ChEBI" id="CHEBI:83421"/>
        <dbReference type="ChEBI" id="CHEBI:456216"/>
        <dbReference type="EC" id="2.7.12.2"/>
    </reaction>
</comment>
<dbReference type="SMART" id="SM00220">
    <property type="entry name" value="S_TKc"/>
    <property type="match status" value="1"/>
</dbReference>
<evidence type="ECO:0000313" key="12">
    <source>
        <dbReference type="Proteomes" id="UP000694865"/>
    </source>
</evidence>
<evidence type="ECO:0000256" key="8">
    <source>
        <dbReference type="ARBA" id="ARBA00049299"/>
    </source>
</evidence>
<dbReference type="InterPro" id="IPR053793">
    <property type="entry name" value="PB1-like"/>
</dbReference>
<dbReference type="Gene3D" id="1.10.510.10">
    <property type="entry name" value="Transferase(Phosphotransferase) domain 1"/>
    <property type="match status" value="1"/>
</dbReference>
<dbReference type="PROSITE" id="PS50011">
    <property type="entry name" value="PROTEIN_KINASE_DOM"/>
    <property type="match status" value="1"/>
</dbReference>
<keyword evidence="12" id="KW-1185">Reference proteome</keyword>
<dbReference type="Proteomes" id="UP000694865">
    <property type="component" value="Unplaced"/>
</dbReference>
<keyword evidence="3" id="KW-0418">Kinase</keyword>
<dbReference type="PROSITE" id="PS51745">
    <property type="entry name" value="PB1"/>
    <property type="match status" value="1"/>
</dbReference>
<dbReference type="InterPro" id="IPR011009">
    <property type="entry name" value="Kinase-like_dom_sf"/>
</dbReference>
<evidence type="ECO:0000256" key="4">
    <source>
        <dbReference type="ARBA" id="ARBA00022840"/>
    </source>
</evidence>
<comment type="similarity">
    <text evidence="5">Belongs to the protein kinase superfamily. STE Ser/Thr protein kinase family. MAP kinase kinase subfamily.</text>
</comment>
<reference evidence="13" key="1">
    <citation type="submission" date="2025-08" db="UniProtKB">
        <authorList>
            <consortium name="RefSeq"/>
        </authorList>
    </citation>
    <scope>IDENTIFICATION</scope>
    <source>
        <tissue evidence="13">Testes</tissue>
    </source>
</reference>
<keyword evidence="4" id="KW-0067">ATP-binding</keyword>
<dbReference type="EC" id="2.7.12.2" evidence="6"/>
<evidence type="ECO:0000256" key="9">
    <source>
        <dbReference type="ARBA" id="ARBA00051693"/>
    </source>
</evidence>
<dbReference type="SUPFAM" id="SSF54277">
    <property type="entry name" value="CAD &amp; PB1 domains"/>
    <property type="match status" value="1"/>
</dbReference>
<evidence type="ECO:0000256" key="6">
    <source>
        <dbReference type="ARBA" id="ARBA00038999"/>
    </source>
</evidence>
<dbReference type="Gene3D" id="3.10.20.90">
    <property type="entry name" value="Phosphatidylinositol 3-kinase Catalytic Subunit, Chain A, domain 1"/>
    <property type="match status" value="1"/>
</dbReference>
<dbReference type="InterPro" id="IPR000270">
    <property type="entry name" value="PB1_dom"/>
</dbReference>
<keyword evidence="2" id="KW-0547">Nucleotide-binding</keyword>
<gene>
    <name evidence="13" type="primary">LOC100366587</name>
</gene>
<dbReference type="InterPro" id="IPR000719">
    <property type="entry name" value="Prot_kinase_dom"/>
</dbReference>
<evidence type="ECO:0000259" key="11">
    <source>
        <dbReference type="PROSITE" id="PS51745"/>
    </source>
</evidence>
<comment type="catalytic activity">
    <reaction evidence="8">
        <text>L-threonyl-[protein] + ATP = O-phospho-L-threonyl-[protein] + ADP + H(+)</text>
        <dbReference type="Rhea" id="RHEA:46608"/>
        <dbReference type="Rhea" id="RHEA-COMP:11060"/>
        <dbReference type="Rhea" id="RHEA-COMP:11605"/>
        <dbReference type="ChEBI" id="CHEBI:15378"/>
        <dbReference type="ChEBI" id="CHEBI:30013"/>
        <dbReference type="ChEBI" id="CHEBI:30616"/>
        <dbReference type="ChEBI" id="CHEBI:61977"/>
        <dbReference type="ChEBI" id="CHEBI:456216"/>
        <dbReference type="EC" id="2.7.12.2"/>
    </reaction>
</comment>
<dbReference type="RefSeq" id="XP_006812536.1">
    <property type="nucleotide sequence ID" value="XM_006812473.1"/>
</dbReference>
<evidence type="ECO:0000313" key="13">
    <source>
        <dbReference type="RefSeq" id="XP_006812536.1"/>
    </source>
</evidence>
<dbReference type="Pfam" id="PF00564">
    <property type="entry name" value="PB1"/>
    <property type="match status" value="1"/>
</dbReference>
<name>A0ABM0LXP5_SACKO</name>
<dbReference type="PROSITE" id="PS00108">
    <property type="entry name" value="PROTEIN_KINASE_ST"/>
    <property type="match status" value="1"/>
</dbReference>
<accession>A0ABM0LXP5</accession>
<dbReference type="Gene3D" id="3.30.200.20">
    <property type="entry name" value="Phosphorylase Kinase, domain 1"/>
    <property type="match status" value="1"/>
</dbReference>
<keyword evidence="1" id="KW-0808">Transferase</keyword>
<sequence>MSVQPFVIRIKNDQGEDVDWTVQTIQLKFNEVMEVMSQVFPDTTVTAFDYEDEDGDRITVRSDEEMIAMLSCYFDLTADCEESDMPPPLNIYPKVSKPPIKKNIHGLKVNTRVAQSSPPQPVVPAVVPAVPAVTKHEPDIRDILANGQVRICLSFQLSNFSSHFLFISLEALHLPSKEVMAIKVIPLDITPEIQKQIMSELQILYKCNFPVIIGFYGAFFSENRISICTQYMDGCSLDIYGCIPEPVLGRIAVAIVKGLNYLWSLKIMHRDVKPSNILVSTRGEVKLCDFGVSTQLVNSITKTYVGTNAYMAPERVLGDEYGVPSDVWSLGVFLLEMAQGRFPYPTTPKEQALSAIDLLQCIVHENPPRLPPGIFTAAFADFVEQCMQKTPSNRPKPEALMMHPFIQMYDDSNSQIIAEWVCSMQQEIKKQKLIQSQSAMS</sequence>
<dbReference type="SUPFAM" id="SSF56112">
    <property type="entry name" value="Protein kinase-like (PK-like)"/>
    <property type="match status" value="1"/>
</dbReference>
<dbReference type="Pfam" id="PF00069">
    <property type="entry name" value="Pkinase"/>
    <property type="match status" value="1"/>
</dbReference>
<dbReference type="InterPro" id="IPR008271">
    <property type="entry name" value="Ser/Thr_kinase_AS"/>
</dbReference>
<evidence type="ECO:0000256" key="7">
    <source>
        <dbReference type="ARBA" id="ARBA00049014"/>
    </source>
</evidence>
<feature type="domain" description="Protein kinase" evidence="10">
    <location>
        <begin position="138"/>
        <end position="406"/>
    </location>
</feature>
<evidence type="ECO:0000256" key="2">
    <source>
        <dbReference type="ARBA" id="ARBA00022741"/>
    </source>
</evidence>
<organism evidence="12 13">
    <name type="scientific">Saccoglossus kowalevskii</name>
    <name type="common">Acorn worm</name>
    <dbReference type="NCBI Taxonomy" id="10224"/>
    <lineage>
        <taxon>Eukaryota</taxon>
        <taxon>Metazoa</taxon>
        <taxon>Hemichordata</taxon>
        <taxon>Enteropneusta</taxon>
        <taxon>Harrimaniidae</taxon>
        <taxon>Saccoglossus</taxon>
    </lineage>
</organism>
<evidence type="ECO:0000256" key="5">
    <source>
        <dbReference type="ARBA" id="ARBA00038035"/>
    </source>
</evidence>
<feature type="domain" description="PB1" evidence="11">
    <location>
        <begin position="7"/>
        <end position="96"/>
    </location>
</feature>
<evidence type="ECO:0000259" key="10">
    <source>
        <dbReference type="PROSITE" id="PS50011"/>
    </source>
</evidence>
<evidence type="ECO:0000256" key="3">
    <source>
        <dbReference type="ARBA" id="ARBA00022777"/>
    </source>
</evidence>
<evidence type="ECO:0000256" key="1">
    <source>
        <dbReference type="ARBA" id="ARBA00022679"/>
    </source>
</evidence>
<comment type="catalytic activity">
    <reaction evidence="9">
        <text>L-tyrosyl-[protein] + ATP = O-phospho-L-tyrosyl-[protein] + ADP + H(+)</text>
        <dbReference type="Rhea" id="RHEA:10596"/>
        <dbReference type="Rhea" id="RHEA-COMP:10136"/>
        <dbReference type="Rhea" id="RHEA-COMP:20101"/>
        <dbReference type="ChEBI" id="CHEBI:15378"/>
        <dbReference type="ChEBI" id="CHEBI:30616"/>
        <dbReference type="ChEBI" id="CHEBI:46858"/>
        <dbReference type="ChEBI" id="CHEBI:61978"/>
        <dbReference type="ChEBI" id="CHEBI:456216"/>
        <dbReference type="EC" id="2.7.12.2"/>
    </reaction>
</comment>
<dbReference type="PANTHER" id="PTHR48013:SF9">
    <property type="entry name" value="DUAL SPECIFICITY MITOGEN-ACTIVATED PROTEIN KINASE KINASE 5"/>
    <property type="match status" value="1"/>
</dbReference>
<dbReference type="PANTHER" id="PTHR48013">
    <property type="entry name" value="DUAL SPECIFICITY MITOGEN-ACTIVATED PROTEIN KINASE KINASE 5-RELATED"/>
    <property type="match status" value="1"/>
</dbReference>
<protein>
    <recommendedName>
        <fullName evidence="6">mitogen-activated protein kinase kinase</fullName>
        <ecNumber evidence="6">2.7.12.2</ecNumber>
    </recommendedName>
</protein>
<proteinExistence type="inferred from homology"/>
<dbReference type="GeneID" id="100366587"/>